<dbReference type="AlphaFoldDB" id="A0A1X2GAX7"/>
<dbReference type="STRING" id="101127.A0A1X2GAX7"/>
<organism evidence="7 8">
    <name type="scientific">Hesseltinella vesiculosa</name>
    <dbReference type="NCBI Taxonomy" id="101127"/>
    <lineage>
        <taxon>Eukaryota</taxon>
        <taxon>Fungi</taxon>
        <taxon>Fungi incertae sedis</taxon>
        <taxon>Mucoromycota</taxon>
        <taxon>Mucoromycotina</taxon>
        <taxon>Mucoromycetes</taxon>
        <taxon>Mucorales</taxon>
        <taxon>Cunninghamellaceae</taxon>
        <taxon>Hesseltinella</taxon>
    </lineage>
</organism>
<evidence type="ECO:0000313" key="7">
    <source>
        <dbReference type="EMBL" id="ORX48735.1"/>
    </source>
</evidence>
<reference evidence="7 8" key="1">
    <citation type="submission" date="2016-07" db="EMBL/GenBank/DDBJ databases">
        <title>Pervasive Adenine N6-methylation of Active Genes in Fungi.</title>
        <authorList>
            <consortium name="DOE Joint Genome Institute"/>
            <person name="Mondo S.J."/>
            <person name="Dannebaum R.O."/>
            <person name="Kuo R.C."/>
            <person name="Labutti K."/>
            <person name="Haridas S."/>
            <person name="Kuo A."/>
            <person name="Salamov A."/>
            <person name="Ahrendt S.R."/>
            <person name="Lipzen A."/>
            <person name="Sullivan W."/>
            <person name="Andreopoulos W.B."/>
            <person name="Clum A."/>
            <person name="Lindquist E."/>
            <person name="Daum C."/>
            <person name="Ramamoorthy G.K."/>
            <person name="Gryganskyi A."/>
            <person name="Culley D."/>
            <person name="Magnuson J.K."/>
            <person name="James T.Y."/>
            <person name="O'Malley M.A."/>
            <person name="Stajich J.E."/>
            <person name="Spatafora J.W."/>
            <person name="Visel A."/>
            <person name="Grigoriev I.V."/>
        </authorList>
    </citation>
    <scope>NUCLEOTIDE SEQUENCE [LARGE SCALE GENOMIC DNA]</scope>
    <source>
        <strain evidence="7 8">NRRL 3301</strain>
    </source>
</reference>
<name>A0A1X2GAX7_9FUNG</name>
<evidence type="ECO:0000256" key="4">
    <source>
        <dbReference type="ARBA" id="ARBA00023136"/>
    </source>
</evidence>
<dbReference type="GO" id="GO:0005506">
    <property type="term" value="F:iron ion binding"/>
    <property type="evidence" value="ECO:0007669"/>
    <property type="project" value="InterPro"/>
</dbReference>
<evidence type="ECO:0000313" key="8">
    <source>
        <dbReference type="Proteomes" id="UP000242146"/>
    </source>
</evidence>
<proteinExistence type="predicted"/>
<keyword evidence="2 5" id="KW-0812">Transmembrane</keyword>
<dbReference type="GO" id="GO:0016491">
    <property type="term" value="F:oxidoreductase activity"/>
    <property type="evidence" value="ECO:0007669"/>
    <property type="project" value="InterPro"/>
</dbReference>
<dbReference type="Proteomes" id="UP000242146">
    <property type="component" value="Unassembled WGS sequence"/>
</dbReference>
<keyword evidence="8" id="KW-1185">Reference proteome</keyword>
<evidence type="ECO:0000259" key="6">
    <source>
        <dbReference type="Pfam" id="PF04116"/>
    </source>
</evidence>
<evidence type="ECO:0000256" key="2">
    <source>
        <dbReference type="ARBA" id="ARBA00022692"/>
    </source>
</evidence>
<gene>
    <name evidence="7" type="ORF">DM01DRAFT_1348005</name>
</gene>
<sequence>MESNTLHSRMAGFYWTHRLLHHPSVYKYVHKPHHEFYVPVGLASDYGGYLDNVFEDLIPVFGGSILFNVHPLVYLFFVFSRASMAFNAHSGYQLPFTLFNMFPTIFQTTRRHDWHHSSNKGSFGSFTNFWDNLMGTHEDFEAHFAKVSKQH</sequence>
<protein>
    <recommendedName>
        <fullName evidence="6">Fatty acid hydroxylase domain-containing protein</fullName>
    </recommendedName>
</protein>
<comment type="subcellular location">
    <subcellularLocation>
        <location evidence="1">Membrane</location>
    </subcellularLocation>
</comment>
<dbReference type="GO" id="GO:0008610">
    <property type="term" value="P:lipid biosynthetic process"/>
    <property type="evidence" value="ECO:0007669"/>
    <property type="project" value="InterPro"/>
</dbReference>
<dbReference type="OrthoDB" id="1658724at2759"/>
<evidence type="ECO:0000256" key="3">
    <source>
        <dbReference type="ARBA" id="ARBA00022989"/>
    </source>
</evidence>
<dbReference type="InterPro" id="IPR050307">
    <property type="entry name" value="Sterol_Desaturase_Related"/>
</dbReference>
<dbReference type="Pfam" id="PF04116">
    <property type="entry name" value="FA_hydroxylase"/>
    <property type="match status" value="1"/>
</dbReference>
<comment type="caution">
    <text evidence="7">The sequence shown here is derived from an EMBL/GenBank/DDBJ whole genome shotgun (WGS) entry which is preliminary data.</text>
</comment>
<keyword evidence="4 5" id="KW-0472">Membrane</keyword>
<accession>A0A1X2GAX7</accession>
<dbReference type="InterPro" id="IPR006694">
    <property type="entry name" value="Fatty_acid_hydroxylase"/>
</dbReference>
<keyword evidence="3 5" id="KW-1133">Transmembrane helix</keyword>
<feature type="transmembrane region" description="Helical" evidence="5">
    <location>
        <begin position="57"/>
        <end position="79"/>
    </location>
</feature>
<evidence type="ECO:0000256" key="1">
    <source>
        <dbReference type="ARBA" id="ARBA00004370"/>
    </source>
</evidence>
<evidence type="ECO:0000256" key="5">
    <source>
        <dbReference type="SAM" id="Phobius"/>
    </source>
</evidence>
<dbReference type="GO" id="GO:0016020">
    <property type="term" value="C:membrane"/>
    <property type="evidence" value="ECO:0007669"/>
    <property type="project" value="UniProtKB-SubCell"/>
</dbReference>
<dbReference type="EMBL" id="MCGT01000028">
    <property type="protein sequence ID" value="ORX48735.1"/>
    <property type="molecule type" value="Genomic_DNA"/>
</dbReference>
<feature type="domain" description="Fatty acid hydroxylase" evidence="6">
    <location>
        <begin position="11"/>
        <end position="136"/>
    </location>
</feature>
<dbReference type="PANTHER" id="PTHR11863">
    <property type="entry name" value="STEROL DESATURASE"/>
    <property type="match status" value="1"/>
</dbReference>